<organism evidence="1 2">
    <name type="scientific">Candidatus Thiothrix anitrata</name>
    <dbReference type="NCBI Taxonomy" id="2823902"/>
    <lineage>
        <taxon>Bacteria</taxon>
        <taxon>Pseudomonadati</taxon>
        <taxon>Pseudomonadota</taxon>
        <taxon>Gammaproteobacteria</taxon>
        <taxon>Thiotrichales</taxon>
        <taxon>Thiotrichaceae</taxon>
        <taxon>Thiothrix</taxon>
    </lineage>
</organism>
<dbReference type="Pfam" id="PF11848">
    <property type="entry name" value="DUF3368"/>
    <property type="match status" value="1"/>
</dbReference>
<dbReference type="PANTHER" id="PTHR39550">
    <property type="entry name" value="SLL0658 PROTEIN"/>
    <property type="match status" value="1"/>
</dbReference>
<keyword evidence="2" id="KW-1185">Reference proteome</keyword>
<dbReference type="Proteomes" id="UP000672027">
    <property type="component" value="Chromosome"/>
</dbReference>
<dbReference type="InterPro" id="IPR021799">
    <property type="entry name" value="PIN-like_prokaryotic"/>
</dbReference>
<name>A0ABX7WZT9_9GAMM</name>
<protein>
    <submittedName>
        <fullName evidence="1">DUF3368 domain-containing protein</fullName>
    </submittedName>
</protein>
<evidence type="ECO:0000313" key="2">
    <source>
        <dbReference type="Proteomes" id="UP000672027"/>
    </source>
</evidence>
<evidence type="ECO:0000313" key="1">
    <source>
        <dbReference type="EMBL" id="QTR48856.1"/>
    </source>
</evidence>
<gene>
    <name evidence="1" type="ORF">J8380_11240</name>
</gene>
<proteinExistence type="predicted"/>
<sequence>MSQAIISDSSSLIMAARLGRLDLLSNLFQQIHVPQRVRQEIMAKEDAAIHLLLENPTFTVVATTNHSLLALLDGTLDYGEAEAVALAQEKQWLLLIDEKKGRKIAKNMGLKIIGLLGVLLLNYRRGHILKTEAIDLLAQLKQMGFRLSITLENDFLLQLQR</sequence>
<dbReference type="PANTHER" id="PTHR39550:SF1">
    <property type="entry name" value="SLL0658 PROTEIN"/>
    <property type="match status" value="1"/>
</dbReference>
<accession>A0ABX7WZT9</accession>
<reference evidence="1 2" key="1">
    <citation type="submission" date="2021-04" db="EMBL/GenBank/DDBJ databases">
        <title>Genomics, taxonomy and metabolism of representatives of sulfur bacteria of the genus Thiothrix: Thiothrix fructosivorans QT, Thiothrix unzii A1T and three new species, Thiothrix subterranea sp. nov., Thiothrix litoralis sp. nov. and 'Candidatus Thiothrix anitrata' sp. nov.</title>
        <authorList>
            <person name="Ravin N.V."/>
            <person name="Smolyakov D."/>
            <person name="Rudenko T.S."/>
            <person name="Mardanov A.V."/>
            <person name="Beletsky A.V."/>
            <person name="Markov N.D."/>
            <person name="Fomenkov A.I."/>
            <person name="Roberts R.J."/>
            <person name="Karnachuk O.V."/>
            <person name="Novikov A."/>
            <person name="Grabovich M.Y."/>
        </authorList>
    </citation>
    <scope>NUCLEOTIDE SEQUENCE [LARGE SCALE GENOMIC DNA]</scope>
    <source>
        <strain evidence="1 2">A52</strain>
    </source>
</reference>
<dbReference type="RefSeq" id="WP_210225735.1">
    <property type="nucleotide sequence ID" value="NZ_CP072800.1"/>
</dbReference>
<dbReference type="EMBL" id="CP072800">
    <property type="protein sequence ID" value="QTR48856.1"/>
    <property type="molecule type" value="Genomic_DNA"/>
</dbReference>